<evidence type="ECO:0000259" key="2">
    <source>
        <dbReference type="Pfam" id="PF08308"/>
    </source>
</evidence>
<evidence type="ECO:0000256" key="1">
    <source>
        <dbReference type="SAM" id="MobiDB-lite"/>
    </source>
</evidence>
<dbReference type="AlphaFoldDB" id="A0A939G3I6"/>
<feature type="domain" description="PEGA" evidence="2">
    <location>
        <begin position="31"/>
        <end position="77"/>
    </location>
</feature>
<accession>A0A939G3I6</accession>
<dbReference type="Proteomes" id="UP000664795">
    <property type="component" value="Unassembled WGS sequence"/>
</dbReference>
<dbReference type="RefSeq" id="WP_207333560.1">
    <property type="nucleotide sequence ID" value="NZ_JAFMYU010000001.1"/>
</dbReference>
<dbReference type="Pfam" id="PF08308">
    <property type="entry name" value="PEGA"/>
    <property type="match status" value="1"/>
</dbReference>
<name>A0A939G3I6_9BACT</name>
<dbReference type="EMBL" id="JAFMYU010000001">
    <property type="protein sequence ID" value="MBO0929597.1"/>
    <property type="molecule type" value="Genomic_DNA"/>
</dbReference>
<organism evidence="3 4">
    <name type="scientific">Fibrella aquatilis</name>
    <dbReference type="NCBI Taxonomy" id="2817059"/>
    <lineage>
        <taxon>Bacteria</taxon>
        <taxon>Pseudomonadati</taxon>
        <taxon>Bacteroidota</taxon>
        <taxon>Cytophagia</taxon>
        <taxon>Cytophagales</taxon>
        <taxon>Spirosomataceae</taxon>
        <taxon>Fibrella</taxon>
    </lineage>
</organism>
<gene>
    <name evidence="3" type="ORF">J2I48_01260</name>
</gene>
<dbReference type="InterPro" id="IPR013229">
    <property type="entry name" value="PEGA"/>
</dbReference>
<reference evidence="3 4" key="1">
    <citation type="submission" date="2021-03" db="EMBL/GenBank/DDBJ databases">
        <title>Fibrella sp. HMF5036 genome sequencing and assembly.</title>
        <authorList>
            <person name="Kang H."/>
            <person name="Kim H."/>
            <person name="Bae S."/>
            <person name="Joh K."/>
        </authorList>
    </citation>
    <scope>NUCLEOTIDE SEQUENCE [LARGE SCALE GENOMIC DNA]</scope>
    <source>
        <strain evidence="3 4">HMF5036</strain>
    </source>
</reference>
<proteinExistence type="predicted"/>
<evidence type="ECO:0000313" key="4">
    <source>
        <dbReference type="Proteomes" id="UP000664795"/>
    </source>
</evidence>
<sequence>MITSFFRNSGKTLPVLLSGTMLLAGCTSSTLINSQPAGAKLFVNGQYKGVTPYQYSDTKIVGSVTDLRFEKEGFEPVQVPLVRNERADGGAIVGGVFFLFPFLWTMKYDPDHTYELRPLSGSDQPVVPATTAMPLPQSSLTAPAAAQTAGTKSKADRLRENKRLYDEKVLTEKEYEAEKKKILDSSDN</sequence>
<comment type="caution">
    <text evidence="3">The sequence shown here is derived from an EMBL/GenBank/DDBJ whole genome shotgun (WGS) entry which is preliminary data.</text>
</comment>
<feature type="region of interest" description="Disordered" evidence="1">
    <location>
        <begin position="134"/>
        <end position="158"/>
    </location>
</feature>
<keyword evidence="4" id="KW-1185">Reference proteome</keyword>
<evidence type="ECO:0000313" key="3">
    <source>
        <dbReference type="EMBL" id="MBO0929597.1"/>
    </source>
</evidence>
<protein>
    <submittedName>
        <fullName evidence="3">PEGA domain-containing protein</fullName>
    </submittedName>
</protein>
<dbReference type="PROSITE" id="PS51257">
    <property type="entry name" value="PROKAR_LIPOPROTEIN"/>
    <property type="match status" value="1"/>
</dbReference>